<accession>A0AA88US68</accession>
<gene>
    <name evidence="6" type="ORF">RJ640_018290</name>
</gene>
<dbReference type="PANTHER" id="PTHR47192">
    <property type="entry name" value="THIOREDOXIN-LIKE 3-2, CHLOROPLASTIC"/>
    <property type="match status" value="1"/>
</dbReference>
<evidence type="ECO:0000313" key="7">
    <source>
        <dbReference type="Proteomes" id="UP001187471"/>
    </source>
</evidence>
<comment type="caution">
    <text evidence="6">The sequence shown here is derived from an EMBL/GenBank/DDBJ whole genome shotgun (WGS) entry which is preliminary data.</text>
</comment>
<evidence type="ECO:0000313" key="6">
    <source>
        <dbReference type="EMBL" id="KAK2992371.1"/>
    </source>
</evidence>
<keyword evidence="1" id="KW-0813">Transport</keyword>
<protein>
    <recommendedName>
        <fullName evidence="5">Thioredoxin domain-containing protein</fullName>
    </recommendedName>
</protein>
<name>A0AA88US68_9ASTE</name>
<dbReference type="AlphaFoldDB" id="A0AA88US68"/>
<evidence type="ECO:0000256" key="3">
    <source>
        <dbReference type="ARBA" id="ARBA00023284"/>
    </source>
</evidence>
<organism evidence="6 7">
    <name type="scientific">Escallonia rubra</name>
    <dbReference type="NCBI Taxonomy" id="112253"/>
    <lineage>
        <taxon>Eukaryota</taxon>
        <taxon>Viridiplantae</taxon>
        <taxon>Streptophyta</taxon>
        <taxon>Embryophyta</taxon>
        <taxon>Tracheophyta</taxon>
        <taxon>Spermatophyta</taxon>
        <taxon>Magnoliopsida</taxon>
        <taxon>eudicotyledons</taxon>
        <taxon>Gunneridae</taxon>
        <taxon>Pentapetalae</taxon>
        <taxon>asterids</taxon>
        <taxon>campanulids</taxon>
        <taxon>Escalloniales</taxon>
        <taxon>Escalloniaceae</taxon>
        <taxon>Escallonia</taxon>
    </lineage>
</organism>
<feature type="region of interest" description="Disordered" evidence="4">
    <location>
        <begin position="1"/>
        <end position="21"/>
    </location>
</feature>
<dbReference type="CDD" id="cd02947">
    <property type="entry name" value="TRX_family"/>
    <property type="match status" value="1"/>
</dbReference>
<dbReference type="InterPro" id="IPR013766">
    <property type="entry name" value="Thioredoxin_domain"/>
</dbReference>
<dbReference type="InterPro" id="IPR036249">
    <property type="entry name" value="Thioredoxin-like_sf"/>
</dbReference>
<feature type="domain" description="Thioredoxin" evidence="5">
    <location>
        <begin position="53"/>
        <end position="178"/>
    </location>
</feature>
<evidence type="ECO:0000256" key="4">
    <source>
        <dbReference type="SAM" id="MobiDB-lite"/>
    </source>
</evidence>
<keyword evidence="7" id="KW-1185">Reference proteome</keyword>
<sequence length="179" mass="19842">MSSAIRASPPTLPLHTTRSGASRHVSNSSLMFPLASHPVSCSKSTRIEALTNFSEGGPVPGLESAPVSVELEPVPSESQFDRVIAEAQQLEESVVVVWMASWCRKCIYLKPKLEKLAADYYPRIRFYCVDVNNVPRKLVVRAGITLWKDSKKQAEVIGGHKAYLVVKEVREMIENEGTM</sequence>
<keyword evidence="3" id="KW-0676">Redox-active center</keyword>
<dbReference type="Gene3D" id="3.40.30.10">
    <property type="entry name" value="Glutaredoxin"/>
    <property type="match status" value="1"/>
</dbReference>
<evidence type="ECO:0000259" key="5">
    <source>
        <dbReference type="PROSITE" id="PS51352"/>
    </source>
</evidence>
<dbReference type="PANTHER" id="PTHR47192:SF4">
    <property type="entry name" value="THIOREDOXIN-LIKE 3-2, CHLOROPLASTIC"/>
    <property type="match status" value="1"/>
</dbReference>
<keyword evidence="1" id="KW-0249">Electron transport</keyword>
<dbReference type="PROSITE" id="PS51352">
    <property type="entry name" value="THIOREDOXIN_2"/>
    <property type="match status" value="1"/>
</dbReference>
<dbReference type="FunFam" id="3.40.30.10:FF:000245">
    <property type="entry name" value="Thioredoxin"/>
    <property type="match status" value="1"/>
</dbReference>
<dbReference type="SUPFAM" id="SSF52833">
    <property type="entry name" value="Thioredoxin-like"/>
    <property type="match status" value="1"/>
</dbReference>
<keyword evidence="2" id="KW-1015">Disulfide bond</keyword>
<dbReference type="Pfam" id="PF00085">
    <property type="entry name" value="Thioredoxin"/>
    <property type="match status" value="1"/>
</dbReference>
<dbReference type="InterPro" id="IPR044253">
    <property type="entry name" value="WCRKC1/2"/>
</dbReference>
<evidence type="ECO:0000256" key="2">
    <source>
        <dbReference type="ARBA" id="ARBA00023157"/>
    </source>
</evidence>
<proteinExistence type="predicted"/>
<reference evidence="6" key="1">
    <citation type="submission" date="2022-12" db="EMBL/GenBank/DDBJ databases">
        <title>Draft genome assemblies for two species of Escallonia (Escalloniales).</title>
        <authorList>
            <person name="Chanderbali A."/>
            <person name="Dervinis C."/>
            <person name="Anghel I."/>
            <person name="Soltis D."/>
            <person name="Soltis P."/>
            <person name="Zapata F."/>
        </authorList>
    </citation>
    <scope>NUCLEOTIDE SEQUENCE</scope>
    <source>
        <strain evidence="6">UCBG92.1500</strain>
        <tissue evidence="6">Leaf</tissue>
    </source>
</reference>
<dbReference type="EMBL" id="JAVXUO010000415">
    <property type="protein sequence ID" value="KAK2992371.1"/>
    <property type="molecule type" value="Genomic_DNA"/>
</dbReference>
<dbReference type="GO" id="GO:0009570">
    <property type="term" value="C:chloroplast stroma"/>
    <property type="evidence" value="ECO:0007669"/>
    <property type="project" value="InterPro"/>
</dbReference>
<evidence type="ECO:0000256" key="1">
    <source>
        <dbReference type="ARBA" id="ARBA00022982"/>
    </source>
</evidence>
<dbReference type="Proteomes" id="UP001187471">
    <property type="component" value="Unassembled WGS sequence"/>
</dbReference>